<dbReference type="PROSITE" id="PS51257">
    <property type="entry name" value="PROKAR_LIPOPROTEIN"/>
    <property type="match status" value="1"/>
</dbReference>
<dbReference type="EMBL" id="BSOG01000002">
    <property type="protein sequence ID" value="GLR13154.1"/>
    <property type="molecule type" value="Genomic_DNA"/>
</dbReference>
<accession>A0ABQ5YJM8</accession>
<keyword evidence="3" id="KW-1185">Reference proteome</keyword>
<name>A0ABQ5YJM8_9NEIS</name>
<reference evidence="3" key="1">
    <citation type="journal article" date="2019" name="Int. J. Syst. Evol. Microbiol.">
        <title>The Global Catalogue of Microorganisms (GCM) 10K type strain sequencing project: providing services to taxonomists for standard genome sequencing and annotation.</title>
        <authorList>
            <consortium name="The Broad Institute Genomics Platform"/>
            <consortium name="The Broad Institute Genome Sequencing Center for Infectious Disease"/>
            <person name="Wu L."/>
            <person name="Ma J."/>
        </authorList>
    </citation>
    <scope>NUCLEOTIDE SEQUENCE [LARGE SCALE GENOMIC DNA]</scope>
    <source>
        <strain evidence="3">NBRC 110044</strain>
    </source>
</reference>
<evidence type="ECO:0000313" key="3">
    <source>
        <dbReference type="Proteomes" id="UP001156706"/>
    </source>
</evidence>
<feature type="region of interest" description="Disordered" evidence="1">
    <location>
        <begin position="177"/>
        <end position="202"/>
    </location>
</feature>
<organism evidence="2 3">
    <name type="scientific">Chitinimonas prasina</name>
    <dbReference type="NCBI Taxonomy" id="1434937"/>
    <lineage>
        <taxon>Bacteria</taxon>
        <taxon>Pseudomonadati</taxon>
        <taxon>Pseudomonadota</taxon>
        <taxon>Betaproteobacteria</taxon>
        <taxon>Neisseriales</taxon>
        <taxon>Chitinibacteraceae</taxon>
        <taxon>Chitinimonas</taxon>
    </lineage>
</organism>
<gene>
    <name evidence="2" type="ORF">GCM10007907_19440</name>
</gene>
<evidence type="ECO:0000313" key="2">
    <source>
        <dbReference type="EMBL" id="GLR13154.1"/>
    </source>
</evidence>
<proteinExistence type="predicted"/>
<dbReference type="Proteomes" id="UP001156706">
    <property type="component" value="Unassembled WGS sequence"/>
</dbReference>
<evidence type="ECO:0000256" key="1">
    <source>
        <dbReference type="SAM" id="MobiDB-lite"/>
    </source>
</evidence>
<feature type="compositionally biased region" description="Pro residues" evidence="1">
    <location>
        <begin position="181"/>
        <end position="193"/>
    </location>
</feature>
<protein>
    <submittedName>
        <fullName evidence="2">Uncharacterized protein</fullName>
    </submittedName>
</protein>
<comment type="caution">
    <text evidence="2">The sequence shown here is derived from an EMBL/GenBank/DDBJ whole genome shotgun (WGS) entry which is preliminary data.</text>
</comment>
<dbReference type="RefSeq" id="WP_284196265.1">
    <property type="nucleotide sequence ID" value="NZ_BSOG01000002.1"/>
</dbReference>
<sequence>MLRRPLLLSLVLLLAGCSLMQRLRESMPTRAPTFGSEEVAQPGKTAKPVDPVANVKLLRAPADWGELAREAALRMSQRASQIKELGSRTVYVNEPALPTPFARALRQFLQSDLTQMGLSVAQRKEKGEVWLDAEVQSVRMSSGLQIVVTTAISDGNRFLFRETDVYMVNQSDVRLYDESMLPPPPQPPAPPTPTKTMSVTGG</sequence>